<keyword evidence="1" id="KW-0812">Transmembrane</keyword>
<reference evidence="2 3" key="1">
    <citation type="submission" date="2020-08" db="EMBL/GenBank/DDBJ databases">
        <title>Genomic Encyclopedia of Type Strains, Phase IV (KMG-V): Genome sequencing to study the core and pangenomes of soil and plant-associated prokaryotes.</title>
        <authorList>
            <person name="Whitman W."/>
        </authorList>
    </citation>
    <scope>NUCLEOTIDE SEQUENCE [LARGE SCALE GENOMIC DNA]</scope>
    <source>
        <strain evidence="2 3">SEMIA 4064</strain>
    </source>
</reference>
<organism evidence="2 3">
    <name type="scientific">Rhizobium paranaense</name>
    <dbReference type="NCBI Taxonomy" id="1650438"/>
    <lineage>
        <taxon>Bacteria</taxon>
        <taxon>Pseudomonadati</taxon>
        <taxon>Pseudomonadota</taxon>
        <taxon>Alphaproteobacteria</taxon>
        <taxon>Hyphomicrobiales</taxon>
        <taxon>Rhizobiaceae</taxon>
        <taxon>Rhizobium/Agrobacterium group</taxon>
        <taxon>Rhizobium</taxon>
    </lineage>
</organism>
<gene>
    <name evidence="2" type="ORF">GGD50_005783</name>
</gene>
<dbReference type="RefSeq" id="WP_183940325.1">
    <property type="nucleotide sequence ID" value="NZ_JACHBI010000017.1"/>
</dbReference>
<keyword evidence="3" id="KW-1185">Reference proteome</keyword>
<sequence length="111" mass="11891">MAAPAVVFLAGAILGAWMGPLPPFVITVEFALLALTLALSALAALLSAAPPSITRREVKWANENAAVLYTVPVTFEEVDFIPPLLSRVAAYRDDGGSRRRVPSYELRALRA</sequence>
<name>A0A7W8XX23_9HYPH</name>
<dbReference type="EMBL" id="JACHBI010000017">
    <property type="protein sequence ID" value="MBB5577132.1"/>
    <property type="molecule type" value="Genomic_DNA"/>
</dbReference>
<feature type="transmembrane region" description="Helical" evidence="1">
    <location>
        <begin position="28"/>
        <end position="49"/>
    </location>
</feature>
<keyword evidence="1" id="KW-0472">Membrane</keyword>
<evidence type="ECO:0000256" key="1">
    <source>
        <dbReference type="SAM" id="Phobius"/>
    </source>
</evidence>
<keyword evidence="1" id="KW-1133">Transmembrane helix</keyword>
<protein>
    <submittedName>
        <fullName evidence="2">Uncharacterized protein</fullName>
    </submittedName>
</protein>
<evidence type="ECO:0000313" key="3">
    <source>
        <dbReference type="Proteomes" id="UP000549882"/>
    </source>
</evidence>
<dbReference type="AlphaFoldDB" id="A0A7W8XX23"/>
<dbReference type="Proteomes" id="UP000549882">
    <property type="component" value="Unassembled WGS sequence"/>
</dbReference>
<evidence type="ECO:0000313" key="2">
    <source>
        <dbReference type="EMBL" id="MBB5577132.1"/>
    </source>
</evidence>
<accession>A0A7W8XX23</accession>
<proteinExistence type="predicted"/>
<comment type="caution">
    <text evidence="2">The sequence shown here is derived from an EMBL/GenBank/DDBJ whole genome shotgun (WGS) entry which is preliminary data.</text>
</comment>